<comment type="caution">
    <text evidence="4">The sequence shown here is derived from an EMBL/GenBank/DDBJ whole genome shotgun (WGS) entry which is preliminary data.</text>
</comment>
<dbReference type="InterPro" id="IPR001119">
    <property type="entry name" value="SLH_dom"/>
</dbReference>
<evidence type="ECO:0000313" key="5">
    <source>
        <dbReference type="Proteomes" id="UP000647416"/>
    </source>
</evidence>
<dbReference type="RefSeq" id="WP_262431269.1">
    <property type="nucleotide sequence ID" value="NZ_JACRTE010000001.1"/>
</dbReference>
<evidence type="ECO:0000256" key="2">
    <source>
        <dbReference type="SAM" id="SignalP"/>
    </source>
</evidence>
<evidence type="ECO:0000256" key="1">
    <source>
        <dbReference type="ARBA" id="ARBA00022737"/>
    </source>
</evidence>
<feature type="signal peptide" evidence="2">
    <location>
        <begin position="1"/>
        <end position="19"/>
    </location>
</feature>
<dbReference type="Pfam" id="PF00395">
    <property type="entry name" value="SLH"/>
    <property type="match status" value="2"/>
</dbReference>
<keyword evidence="1" id="KW-0677">Repeat</keyword>
<feature type="domain" description="SLH" evidence="3">
    <location>
        <begin position="105"/>
        <end position="167"/>
    </location>
</feature>
<name>A0A926FA59_9FIRM</name>
<accession>A0A926FA59</accession>
<dbReference type="EMBL" id="JACRTE010000001">
    <property type="protein sequence ID" value="MBC8595607.1"/>
    <property type="molecule type" value="Genomic_DNA"/>
</dbReference>
<dbReference type="AlphaFoldDB" id="A0A926FA59"/>
<proteinExistence type="predicted"/>
<dbReference type="PROSITE" id="PS51272">
    <property type="entry name" value="SLH"/>
    <property type="match status" value="2"/>
</dbReference>
<protein>
    <submittedName>
        <fullName evidence="4">S-layer homology domain-containing protein</fullName>
    </submittedName>
</protein>
<sequence length="229" mass="25550">MKKFAFLIALAAAFQTAFAQEDISRIISHYNASTEDYTPESTTDSDTVFADLIGFEWAHQSVYALSRDGIVSGRCEGVFAPGGNVKIKEFIKLAVLVGGLYSEEFNCDFEKLDKNDWSYPYIASAEDAGIVDFLPYDTDFDEYITREQTAVISAKILEFSGVSVRGDYGVLFTDDSEINAQNKKYVYALKDMKILNGFGDGSFMPSANLRRCDSAVIIYKLREILKNSL</sequence>
<reference evidence="4" key="1">
    <citation type="submission" date="2020-08" db="EMBL/GenBank/DDBJ databases">
        <title>Genome public.</title>
        <authorList>
            <person name="Liu C."/>
            <person name="Sun Q."/>
        </authorList>
    </citation>
    <scope>NUCLEOTIDE SEQUENCE</scope>
    <source>
        <strain evidence="4">NSJ-50</strain>
    </source>
</reference>
<feature type="chain" id="PRO_5039328207" evidence="2">
    <location>
        <begin position="20"/>
        <end position="229"/>
    </location>
</feature>
<feature type="domain" description="SLH" evidence="3">
    <location>
        <begin position="169"/>
        <end position="229"/>
    </location>
</feature>
<evidence type="ECO:0000259" key="3">
    <source>
        <dbReference type="PROSITE" id="PS51272"/>
    </source>
</evidence>
<evidence type="ECO:0000313" key="4">
    <source>
        <dbReference type="EMBL" id="MBC8595607.1"/>
    </source>
</evidence>
<organism evidence="4 5">
    <name type="scientific">Qingrenia yutianensis</name>
    <dbReference type="NCBI Taxonomy" id="2763676"/>
    <lineage>
        <taxon>Bacteria</taxon>
        <taxon>Bacillati</taxon>
        <taxon>Bacillota</taxon>
        <taxon>Clostridia</taxon>
        <taxon>Eubacteriales</taxon>
        <taxon>Oscillospiraceae</taxon>
        <taxon>Qingrenia</taxon>
    </lineage>
</organism>
<keyword evidence="5" id="KW-1185">Reference proteome</keyword>
<dbReference type="Proteomes" id="UP000647416">
    <property type="component" value="Unassembled WGS sequence"/>
</dbReference>
<gene>
    <name evidence="4" type="ORF">H8706_01815</name>
</gene>
<keyword evidence="2" id="KW-0732">Signal</keyword>